<dbReference type="CDD" id="cd03469">
    <property type="entry name" value="Rieske_RO_Alpha_N"/>
    <property type="match status" value="1"/>
</dbReference>
<feature type="compositionally biased region" description="Polar residues" evidence="6">
    <location>
        <begin position="36"/>
        <end position="51"/>
    </location>
</feature>
<evidence type="ECO:0000256" key="7">
    <source>
        <dbReference type="SAM" id="Phobius"/>
    </source>
</evidence>
<feature type="compositionally biased region" description="Basic and acidic residues" evidence="6">
    <location>
        <begin position="52"/>
        <end position="65"/>
    </location>
</feature>
<keyword evidence="3" id="KW-0560">Oxidoreductase</keyword>
<dbReference type="InterPro" id="IPR001663">
    <property type="entry name" value="Rng_hydr_dOase-A"/>
</dbReference>
<evidence type="ECO:0000259" key="8">
    <source>
        <dbReference type="PROSITE" id="PS51296"/>
    </source>
</evidence>
<dbReference type="InterPro" id="IPR017941">
    <property type="entry name" value="Rieske_2Fe-2S"/>
</dbReference>
<protein>
    <submittedName>
        <fullName evidence="9">Rieske [2Fe-2S] iron-sulfur domain-containing protein</fullName>
    </submittedName>
</protein>
<keyword evidence="1" id="KW-0001">2Fe-2S</keyword>
<keyword evidence="5" id="KW-0411">Iron-sulfur</keyword>
<evidence type="ECO:0000256" key="5">
    <source>
        <dbReference type="ARBA" id="ARBA00023014"/>
    </source>
</evidence>
<dbReference type="GeneID" id="98147106"/>
<evidence type="ECO:0000256" key="3">
    <source>
        <dbReference type="ARBA" id="ARBA00023002"/>
    </source>
</evidence>
<dbReference type="Proteomes" id="UP001610432">
    <property type="component" value="Unassembled WGS sequence"/>
</dbReference>
<feature type="domain" description="Rieske" evidence="8">
    <location>
        <begin position="90"/>
        <end position="208"/>
    </location>
</feature>
<keyword evidence="4" id="KW-0408">Iron</keyword>
<dbReference type="Pfam" id="PF00355">
    <property type="entry name" value="Rieske"/>
    <property type="match status" value="1"/>
</dbReference>
<dbReference type="RefSeq" id="XP_070890342.1">
    <property type="nucleotide sequence ID" value="XM_071032034.1"/>
</dbReference>
<gene>
    <name evidence="9" type="ORF">BJX67DRAFT_377142</name>
</gene>
<feature type="transmembrane region" description="Helical" evidence="7">
    <location>
        <begin position="6"/>
        <end position="26"/>
    </location>
</feature>
<dbReference type="PROSITE" id="PS51296">
    <property type="entry name" value="RIESKE"/>
    <property type="match status" value="1"/>
</dbReference>
<evidence type="ECO:0000256" key="4">
    <source>
        <dbReference type="ARBA" id="ARBA00023004"/>
    </source>
</evidence>
<keyword evidence="10" id="KW-1185">Reference proteome</keyword>
<name>A0ABR4M458_9EURO</name>
<proteinExistence type="predicted"/>
<reference evidence="9 10" key="1">
    <citation type="submission" date="2024-07" db="EMBL/GenBank/DDBJ databases">
        <title>Section-level genome sequencing and comparative genomics of Aspergillus sections Usti and Cavernicolus.</title>
        <authorList>
            <consortium name="Lawrence Berkeley National Laboratory"/>
            <person name="Nybo J.L."/>
            <person name="Vesth T.C."/>
            <person name="Theobald S."/>
            <person name="Frisvad J.C."/>
            <person name="Larsen T.O."/>
            <person name="Kjaerboelling I."/>
            <person name="Rothschild-Mancinelli K."/>
            <person name="Lyhne E.K."/>
            <person name="Kogle M.E."/>
            <person name="Barry K."/>
            <person name="Clum A."/>
            <person name="Na H."/>
            <person name="Ledsgaard L."/>
            <person name="Lin J."/>
            <person name="Lipzen A."/>
            <person name="Kuo A."/>
            <person name="Riley R."/>
            <person name="Mondo S."/>
            <person name="Labutti K."/>
            <person name="Haridas S."/>
            <person name="Pangalinan J."/>
            <person name="Salamov A.A."/>
            <person name="Simmons B.A."/>
            <person name="Magnuson J.K."/>
            <person name="Chen J."/>
            <person name="Drula E."/>
            <person name="Henrissat B."/>
            <person name="Wiebenga A."/>
            <person name="Lubbers R.J."/>
            <person name="Gomes A.C."/>
            <person name="Macurrencykelacurrency M.R."/>
            <person name="Stajich J."/>
            <person name="Grigoriev I.V."/>
            <person name="Mortensen U.H."/>
            <person name="De Vries R.P."/>
            <person name="Baker S.E."/>
            <person name="Andersen M.R."/>
        </authorList>
    </citation>
    <scope>NUCLEOTIDE SEQUENCE [LARGE SCALE GENOMIC DNA]</scope>
    <source>
        <strain evidence="9 10">CBS 449.75</strain>
    </source>
</reference>
<keyword evidence="7" id="KW-0812">Transmembrane</keyword>
<keyword evidence="7" id="KW-0472">Membrane</keyword>
<keyword evidence="2" id="KW-0479">Metal-binding</keyword>
<sequence length="433" mass="48014">MELEVLNINLAFTIFVALLTGLAFLYRLQSPHLIQSPPSKAAPNTNTSADTLRTHEETSTVSKESEFPADWLTGQTIFDLERRAIFSKTWLPLSHTTHFPAPGSYQSLTIAGFPLLLIRDKPKRIPNGTGNKVQEKEGSSTIKIHTFHNVCRHRAYPVVARKEFGSSTVLGCRYHGWSYNTRGELVKAPQFEGVPGFEKRENGLFAVRTWVHGPSGVVFGNLHGDGDGGGVACDLDVNPRRLRSSLRLGQQRSHSPIQSVLSYLQRIPKSSSSYVFPNTFLCTIPNSRCWLSLRFLPISEGRTSIRYDLYSYSNGVTKTKDHATQDLLASLTTKLRGTVAELEAEFESYTTAGEPESTSISSTLNPESTEIQTRILDHLKAHAKLEKSHSAEIYPARSEPRMNTRYELAEQLCKELDCGGGGGDGSVRGSLDW</sequence>
<organism evidence="9 10">
    <name type="scientific">Aspergillus lucknowensis</name>
    <dbReference type="NCBI Taxonomy" id="176173"/>
    <lineage>
        <taxon>Eukaryota</taxon>
        <taxon>Fungi</taxon>
        <taxon>Dikarya</taxon>
        <taxon>Ascomycota</taxon>
        <taxon>Pezizomycotina</taxon>
        <taxon>Eurotiomycetes</taxon>
        <taxon>Eurotiomycetidae</taxon>
        <taxon>Eurotiales</taxon>
        <taxon>Aspergillaceae</taxon>
        <taxon>Aspergillus</taxon>
        <taxon>Aspergillus subgen. Nidulantes</taxon>
    </lineage>
</organism>
<dbReference type="PANTHER" id="PTHR43756">
    <property type="entry name" value="CHOLINE MONOOXYGENASE, CHLOROPLASTIC"/>
    <property type="match status" value="1"/>
</dbReference>
<dbReference type="Gene3D" id="2.102.10.10">
    <property type="entry name" value="Rieske [2Fe-2S] iron-sulphur domain"/>
    <property type="match status" value="1"/>
</dbReference>
<dbReference type="PANTHER" id="PTHR43756:SF6">
    <property type="entry name" value="CLUSTER-BINDING PROTEIN, PUTATIVE (AFU_ORTHOLOGUE AFUA_6G03920)-RELATED"/>
    <property type="match status" value="1"/>
</dbReference>
<dbReference type="EMBL" id="JBFXLQ010000003">
    <property type="protein sequence ID" value="KAL2871363.1"/>
    <property type="molecule type" value="Genomic_DNA"/>
</dbReference>
<evidence type="ECO:0000256" key="2">
    <source>
        <dbReference type="ARBA" id="ARBA00022723"/>
    </source>
</evidence>
<evidence type="ECO:0000313" key="10">
    <source>
        <dbReference type="Proteomes" id="UP001610432"/>
    </source>
</evidence>
<keyword evidence="7" id="KW-1133">Transmembrane helix</keyword>
<comment type="caution">
    <text evidence="9">The sequence shown here is derived from an EMBL/GenBank/DDBJ whole genome shotgun (WGS) entry which is preliminary data.</text>
</comment>
<accession>A0ABR4M458</accession>
<evidence type="ECO:0000256" key="1">
    <source>
        <dbReference type="ARBA" id="ARBA00022714"/>
    </source>
</evidence>
<dbReference type="SUPFAM" id="SSF50022">
    <property type="entry name" value="ISP domain"/>
    <property type="match status" value="1"/>
</dbReference>
<evidence type="ECO:0000313" key="9">
    <source>
        <dbReference type="EMBL" id="KAL2871363.1"/>
    </source>
</evidence>
<dbReference type="InterPro" id="IPR036922">
    <property type="entry name" value="Rieske_2Fe-2S_sf"/>
</dbReference>
<evidence type="ECO:0000256" key="6">
    <source>
        <dbReference type="SAM" id="MobiDB-lite"/>
    </source>
</evidence>
<feature type="region of interest" description="Disordered" evidence="6">
    <location>
        <begin position="36"/>
        <end position="65"/>
    </location>
</feature>